<keyword evidence="12" id="KW-1185">Reference proteome</keyword>
<keyword evidence="10" id="KW-0812">Transmembrane</keyword>
<comment type="similarity">
    <text evidence="2 9">Belongs to the cytochrome P450 family.</text>
</comment>
<dbReference type="Gene3D" id="1.10.630.10">
    <property type="entry name" value="Cytochrome P450"/>
    <property type="match status" value="1"/>
</dbReference>
<evidence type="ECO:0000256" key="8">
    <source>
        <dbReference type="PIRSR" id="PIRSR602401-1"/>
    </source>
</evidence>
<feature type="binding site" description="axial binding residue" evidence="8">
    <location>
        <position position="461"/>
    </location>
    <ligand>
        <name>heme</name>
        <dbReference type="ChEBI" id="CHEBI:30413"/>
    </ligand>
    <ligandPart>
        <name>Fe</name>
        <dbReference type="ChEBI" id="CHEBI:18248"/>
    </ligandPart>
</feature>
<dbReference type="GO" id="GO:0020037">
    <property type="term" value="F:heme binding"/>
    <property type="evidence" value="ECO:0007669"/>
    <property type="project" value="InterPro"/>
</dbReference>
<evidence type="ECO:0000256" key="1">
    <source>
        <dbReference type="ARBA" id="ARBA00001971"/>
    </source>
</evidence>
<evidence type="ECO:0000313" key="12">
    <source>
        <dbReference type="Proteomes" id="UP001220324"/>
    </source>
</evidence>
<dbReference type="InterPro" id="IPR017972">
    <property type="entry name" value="Cyt_P450_CS"/>
</dbReference>
<accession>A0AAD6CTJ5</accession>
<keyword evidence="5 9" id="KW-0560">Oxidoreductase</keyword>
<sequence length="521" mass="59322">MMMSQWITSALYATVVCSLYFVTLVFYRCFFHPLSRIPGPLLARTTYFYEWYFDLYLKGQFTFHLKQLHQAYGPIIRISPEEVHIDDPDFVGSIYNNSNGRVEKPARVAEQFGPYPALVGTQYHETHRIRRAALNPFFSKASVAKLIPIMWGPINIVCDRLGEACKSKGSVNLKYLFSAITLDIMTAYCFSQEPNAVLSPDFCRKEHDDLDAFVEVSLLNSHIPWVMRAIYSLPDNVTRWLAPAMASILDLRQGLSKPRPNQKQDLSRQVEAIRNGQNESYKTSSHRTIFHDLLDSGLPPKELERDRLRDEALGTVTAGSDTTAYVLRGAAYHISANPDVNQRLYEELKAAIPDPSPETFPSLAELENLPYLSAVVQESLRLCNPVTHRLCRKFPDKALGYQDYVIPPGWTVSMTSMLIHENESIYPEPYEFRPERWLNGGREVRQLERYLVPFNRGVRVCLGLNLARAELFIILAVLFRQFKFDISQVSRARDIDLTRDFIIGATAPDSPGILVGVEKAS</sequence>
<dbReference type="PANTHER" id="PTHR24305:SF157">
    <property type="entry name" value="N-ACETYLTRYPTOPHAN 6-HYDROXYLASE IVOC-RELATED"/>
    <property type="match status" value="1"/>
</dbReference>
<dbReference type="InterPro" id="IPR036396">
    <property type="entry name" value="Cyt_P450_sf"/>
</dbReference>
<dbReference type="PROSITE" id="PS00086">
    <property type="entry name" value="CYTOCHROME_P450"/>
    <property type="match status" value="1"/>
</dbReference>
<feature type="transmembrane region" description="Helical" evidence="10">
    <location>
        <begin position="6"/>
        <end position="27"/>
    </location>
</feature>
<evidence type="ECO:0000256" key="10">
    <source>
        <dbReference type="SAM" id="Phobius"/>
    </source>
</evidence>
<protein>
    <submittedName>
        <fullName evidence="11">Benzoate 4-monooxygenase cytochrome P450</fullName>
    </submittedName>
</protein>
<keyword evidence="7 9" id="KW-0503">Monooxygenase</keyword>
<keyword evidence="6 8" id="KW-0408">Iron</keyword>
<comment type="cofactor">
    <cofactor evidence="1 8">
        <name>heme</name>
        <dbReference type="ChEBI" id="CHEBI:30413"/>
    </cofactor>
</comment>
<keyword evidence="10" id="KW-1133">Transmembrane helix</keyword>
<dbReference type="InterPro" id="IPR001128">
    <property type="entry name" value="Cyt_P450"/>
</dbReference>
<keyword evidence="4 8" id="KW-0479">Metal-binding</keyword>
<evidence type="ECO:0000256" key="4">
    <source>
        <dbReference type="ARBA" id="ARBA00022723"/>
    </source>
</evidence>
<evidence type="ECO:0000313" key="11">
    <source>
        <dbReference type="EMBL" id="KAJ5537622.1"/>
    </source>
</evidence>
<dbReference type="SUPFAM" id="SSF48264">
    <property type="entry name" value="Cytochrome P450"/>
    <property type="match status" value="1"/>
</dbReference>
<evidence type="ECO:0000256" key="6">
    <source>
        <dbReference type="ARBA" id="ARBA00023004"/>
    </source>
</evidence>
<dbReference type="EMBL" id="JAQIZZ010000006">
    <property type="protein sequence ID" value="KAJ5537622.1"/>
    <property type="molecule type" value="Genomic_DNA"/>
</dbReference>
<comment type="caution">
    <text evidence="11">The sequence shown here is derived from an EMBL/GenBank/DDBJ whole genome shotgun (WGS) entry which is preliminary data.</text>
</comment>
<dbReference type="CDD" id="cd11062">
    <property type="entry name" value="CYP58-like"/>
    <property type="match status" value="1"/>
</dbReference>
<dbReference type="AlphaFoldDB" id="A0AAD6CTJ5"/>
<reference evidence="11 12" key="1">
    <citation type="journal article" date="2023" name="IMA Fungus">
        <title>Comparative genomic study of the Penicillium genus elucidates a diverse pangenome and 15 lateral gene transfer events.</title>
        <authorList>
            <person name="Petersen C."/>
            <person name="Sorensen T."/>
            <person name="Nielsen M.R."/>
            <person name="Sondergaard T.E."/>
            <person name="Sorensen J.L."/>
            <person name="Fitzpatrick D.A."/>
            <person name="Frisvad J.C."/>
            <person name="Nielsen K.L."/>
        </authorList>
    </citation>
    <scope>NUCLEOTIDE SEQUENCE [LARGE SCALE GENOMIC DNA]</scope>
    <source>
        <strain evidence="11 12">IBT 35679</strain>
    </source>
</reference>
<evidence type="ECO:0000256" key="7">
    <source>
        <dbReference type="ARBA" id="ARBA00023033"/>
    </source>
</evidence>
<evidence type="ECO:0000256" key="5">
    <source>
        <dbReference type="ARBA" id="ARBA00023002"/>
    </source>
</evidence>
<keyword evidence="3 8" id="KW-0349">Heme</keyword>
<dbReference type="GO" id="GO:0043386">
    <property type="term" value="P:mycotoxin biosynthetic process"/>
    <property type="evidence" value="ECO:0007669"/>
    <property type="project" value="UniProtKB-ARBA"/>
</dbReference>
<dbReference type="GO" id="GO:0005506">
    <property type="term" value="F:iron ion binding"/>
    <property type="evidence" value="ECO:0007669"/>
    <property type="project" value="InterPro"/>
</dbReference>
<evidence type="ECO:0000256" key="2">
    <source>
        <dbReference type="ARBA" id="ARBA00010617"/>
    </source>
</evidence>
<dbReference type="InterPro" id="IPR050121">
    <property type="entry name" value="Cytochrome_P450_monoxygenase"/>
</dbReference>
<gene>
    <name evidence="11" type="ORF">N7494_007101</name>
</gene>
<proteinExistence type="inferred from homology"/>
<dbReference type="PRINTS" id="PR00463">
    <property type="entry name" value="EP450I"/>
</dbReference>
<keyword evidence="10" id="KW-0472">Membrane</keyword>
<dbReference type="GO" id="GO:0004497">
    <property type="term" value="F:monooxygenase activity"/>
    <property type="evidence" value="ECO:0007669"/>
    <property type="project" value="UniProtKB-KW"/>
</dbReference>
<evidence type="ECO:0000256" key="3">
    <source>
        <dbReference type="ARBA" id="ARBA00022617"/>
    </source>
</evidence>
<dbReference type="PANTHER" id="PTHR24305">
    <property type="entry name" value="CYTOCHROME P450"/>
    <property type="match status" value="1"/>
</dbReference>
<dbReference type="GO" id="GO:0016705">
    <property type="term" value="F:oxidoreductase activity, acting on paired donors, with incorporation or reduction of molecular oxygen"/>
    <property type="evidence" value="ECO:0007669"/>
    <property type="project" value="InterPro"/>
</dbReference>
<organism evidence="11 12">
    <name type="scientific">Penicillium frequentans</name>
    <dbReference type="NCBI Taxonomy" id="3151616"/>
    <lineage>
        <taxon>Eukaryota</taxon>
        <taxon>Fungi</taxon>
        <taxon>Dikarya</taxon>
        <taxon>Ascomycota</taxon>
        <taxon>Pezizomycotina</taxon>
        <taxon>Eurotiomycetes</taxon>
        <taxon>Eurotiomycetidae</taxon>
        <taxon>Eurotiales</taxon>
        <taxon>Aspergillaceae</taxon>
        <taxon>Penicillium</taxon>
    </lineage>
</organism>
<dbReference type="Proteomes" id="UP001220324">
    <property type="component" value="Unassembled WGS sequence"/>
</dbReference>
<dbReference type="PRINTS" id="PR00385">
    <property type="entry name" value="P450"/>
</dbReference>
<name>A0AAD6CTJ5_9EURO</name>
<evidence type="ECO:0000256" key="9">
    <source>
        <dbReference type="RuleBase" id="RU000461"/>
    </source>
</evidence>
<dbReference type="InterPro" id="IPR002401">
    <property type="entry name" value="Cyt_P450_E_grp-I"/>
</dbReference>
<dbReference type="Pfam" id="PF00067">
    <property type="entry name" value="p450"/>
    <property type="match status" value="1"/>
</dbReference>